<dbReference type="EMBL" id="MU006299">
    <property type="protein sequence ID" value="KAF2852411.1"/>
    <property type="molecule type" value="Genomic_DNA"/>
</dbReference>
<keyword evidence="2" id="KW-1133">Transmembrane helix</keyword>
<feature type="compositionally biased region" description="Polar residues" evidence="1">
    <location>
        <begin position="30"/>
        <end position="47"/>
    </location>
</feature>
<keyword evidence="4" id="KW-1185">Reference proteome</keyword>
<reference evidence="3" key="1">
    <citation type="submission" date="2020-01" db="EMBL/GenBank/DDBJ databases">
        <authorList>
            <consortium name="DOE Joint Genome Institute"/>
            <person name="Haridas S."/>
            <person name="Albert R."/>
            <person name="Binder M."/>
            <person name="Bloem J."/>
            <person name="Labutti K."/>
            <person name="Salamov A."/>
            <person name="Andreopoulos B."/>
            <person name="Baker S.E."/>
            <person name="Barry K."/>
            <person name="Bills G."/>
            <person name="Bluhm B.H."/>
            <person name="Cannon C."/>
            <person name="Castanera R."/>
            <person name="Culley D.E."/>
            <person name="Daum C."/>
            <person name="Ezra D."/>
            <person name="Gonzalez J.B."/>
            <person name="Henrissat B."/>
            <person name="Kuo A."/>
            <person name="Liang C."/>
            <person name="Lipzen A."/>
            <person name="Lutzoni F."/>
            <person name="Magnuson J."/>
            <person name="Mondo S."/>
            <person name="Nolan M."/>
            <person name="Ohm R."/>
            <person name="Pangilinan J."/>
            <person name="Park H.-J."/>
            <person name="Ramirez L."/>
            <person name="Alfaro M."/>
            <person name="Sun H."/>
            <person name="Tritt A."/>
            <person name="Yoshinaga Y."/>
            <person name="Zwiers L.-H."/>
            <person name="Turgeon B.G."/>
            <person name="Goodwin S.B."/>
            <person name="Spatafora J.W."/>
            <person name="Crous P.W."/>
            <person name="Grigoriev I.V."/>
        </authorList>
    </citation>
    <scope>NUCLEOTIDE SEQUENCE</scope>
    <source>
        <strain evidence="3">IPT5</strain>
    </source>
</reference>
<name>A0A6A7BA66_9PLEO</name>
<evidence type="ECO:0008006" key="5">
    <source>
        <dbReference type="Google" id="ProtNLM"/>
    </source>
</evidence>
<organism evidence="3 4">
    <name type="scientific">Plenodomus tracheiphilus IPT5</name>
    <dbReference type="NCBI Taxonomy" id="1408161"/>
    <lineage>
        <taxon>Eukaryota</taxon>
        <taxon>Fungi</taxon>
        <taxon>Dikarya</taxon>
        <taxon>Ascomycota</taxon>
        <taxon>Pezizomycotina</taxon>
        <taxon>Dothideomycetes</taxon>
        <taxon>Pleosporomycetidae</taxon>
        <taxon>Pleosporales</taxon>
        <taxon>Pleosporineae</taxon>
        <taxon>Leptosphaeriaceae</taxon>
        <taxon>Plenodomus</taxon>
    </lineage>
</organism>
<keyword evidence="2" id="KW-0812">Transmembrane</keyword>
<feature type="compositionally biased region" description="Polar residues" evidence="1">
    <location>
        <begin position="12"/>
        <end position="22"/>
    </location>
</feature>
<accession>A0A6A7BA66</accession>
<evidence type="ECO:0000256" key="2">
    <source>
        <dbReference type="SAM" id="Phobius"/>
    </source>
</evidence>
<dbReference type="SUPFAM" id="SSF89372">
    <property type="entry name" value="Fucose-specific lectin"/>
    <property type="match status" value="1"/>
</dbReference>
<dbReference type="Proteomes" id="UP000799423">
    <property type="component" value="Unassembled WGS sequence"/>
</dbReference>
<sequence length="593" mass="65979">MDHQQEHHDDTSSPLRYTNSDWSPPPQFQELDQPNASGAFSEGQLSPCTPPVTHPPLHEHVDVRSEQQQWPQEHDTYRSGYPTEKESPYNTYQAAGSPTPEYSAPQVVPGQFFRRSIVEPPMPPSSDGGTLPIFPPRLSGITEHVNQPGSLSSDKIPVPEPVNAPEYWGMKKRKFFVLVGCVLIWVVALALGLGLGLGLGLKNDSSDNDPAYPLCRSSPQLCIGGAINADYVSRRGAFNGTGIALAGESWNTGHRRIFTLYFQHHTGDIRFMQYTTDRKWIGGTKAETVASDAKDATPISAVSFAANSTQYFHIFYINKNSTVRQLTRTNETDIWQPGPLDDLNLKAYDSPTDGLQACWKGNYYGDSDYSKFPTASGLTNQQHFDERLGMNIWFAVDNSTFHQYAWYNGQDTWVPIQEWKGFNGHAGVGCYSWGEGTSTYAMLVNEQNDVEFWWKDTNTTRAATQSHPINTWTNASSAAIKGVYPATSLGFTTYFYAQMADKSIKGYNITYASEHTKFVEDETFTITDPAGPVQGLGGTHLSVTAFAERDAKRRVIWDSLYVFYQSEGDDITAFTRPLAGGEWTKGKLAIPQE</sequence>
<feature type="compositionally biased region" description="Basic and acidic residues" evidence="1">
    <location>
        <begin position="56"/>
        <end position="65"/>
    </location>
</feature>
<feature type="compositionally biased region" description="Basic and acidic residues" evidence="1">
    <location>
        <begin position="72"/>
        <end position="87"/>
    </location>
</feature>
<feature type="transmembrane region" description="Helical" evidence="2">
    <location>
        <begin position="175"/>
        <end position="201"/>
    </location>
</feature>
<dbReference type="OrthoDB" id="3923199at2759"/>
<feature type="region of interest" description="Disordered" evidence="1">
    <location>
        <begin position="1"/>
        <end position="104"/>
    </location>
</feature>
<gene>
    <name evidence="3" type="ORF">T440DRAFT_497919</name>
</gene>
<proteinExistence type="predicted"/>
<evidence type="ECO:0000256" key="1">
    <source>
        <dbReference type="SAM" id="MobiDB-lite"/>
    </source>
</evidence>
<feature type="compositionally biased region" description="Basic and acidic residues" evidence="1">
    <location>
        <begin position="1"/>
        <end position="11"/>
    </location>
</feature>
<dbReference type="Gene3D" id="2.120.10.70">
    <property type="entry name" value="Fucose-specific lectin"/>
    <property type="match status" value="1"/>
</dbReference>
<evidence type="ECO:0000313" key="3">
    <source>
        <dbReference type="EMBL" id="KAF2852411.1"/>
    </source>
</evidence>
<keyword evidence="2" id="KW-0472">Membrane</keyword>
<dbReference type="AlphaFoldDB" id="A0A6A7BA66"/>
<protein>
    <recommendedName>
        <fullName evidence="5">Fucose-specific lectin</fullName>
    </recommendedName>
</protein>
<evidence type="ECO:0000313" key="4">
    <source>
        <dbReference type="Proteomes" id="UP000799423"/>
    </source>
</evidence>